<reference evidence="2 3" key="1">
    <citation type="journal article" date="2019" name="Fungal Biol. Biotechnol.">
        <title>Draft genome sequence of fastidious pathogen Ceratobasidium theobromae, which causes vascular-streak dieback in Theobroma cacao.</title>
        <authorList>
            <person name="Ali S.S."/>
            <person name="Asman A."/>
            <person name="Shao J."/>
            <person name="Firmansyah A.P."/>
            <person name="Susilo A.W."/>
            <person name="Rosmana A."/>
            <person name="McMahon P."/>
            <person name="Junaid M."/>
            <person name="Guest D."/>
            <person name="Kheng T.Y."/>
            <person name="Meinhardt L.W."/>
            <person name="Bailey B.A."/>
        </authorList>
    </citation>
    <scope>NUCLEOTIDE SEQUENCE [LARGE SCALE GENOMIC DNA]</scope>
    <source>
        <strain evidence="2 3">CT2</strain>
    </source>
</reference>
<dbReference type="Proteomes" id="UP000383932">
    <property type="component" value="Unassembled WGS sequence"/>
</dbReference>
<organism evidence="2 3">
    <name type="scientific">Ceratobasidium theobromae</name>
    <dbReference type="NCBI Taxonomy" id="1582974"/>
    <lineage>
        <taxon>Eukaryota</taxon>
        <taxon>Fungi</taxon>
        <taxon>Dikarya</taxon>
        <taxon>Basidiomycota</taxon>
        <taxon>Agaricomycotina</taxon>
        <taxon>Agaricomycetes</taxon>
        <taxon>Cantharellales</taxon>
        <taxon>Ceratobasidiaceae</taxon>
        <taxon>Ceratobasidium</taxon>
    </lineage>
</organism>
<proteinExistence type="predicted"/>
<evidence type="ECO:0000313" key="3">
    <source>
        <dbReference type="Proteomes" id="UP000383932"/>
    </source>
</evidence>
<sequence length="109" mass="12283">MVMHYVGGGIGHFNQCAPIDKDSEVMETYTIDNEAEDVELECDQMSTYDRTGEGNGNKDVTDNTDNNEDMMRYLEDELLGVKDNYESGEDDTNSAMGEDDDCIKDLYDL</sequence>
<evidence type="ECO:0000313" key="2">
    <source>
        <dbReference type="EMBL" id="KAB5587422.1"/>
    </source>
</evidence>
<accession>A0A5N5Q662</accession>
<protein>
    <submittedName>
        <fullName evidence="2">Uncharacterized protein</fullName>
    </submittedName>
</protein>
<dbReference type="AlphaFoldDB" id="A0A5N5Q662"/>
<dbReference type="OrthoDB" id="3265121at2759"/>
<keyword evidence="3" id="KW-1185">Reference proteome</keyword>
<feature type="region of interest" description="Disordered" evidence="1">
    <location>
        <begin position="47"/>
        <end position="68"/>
    </location>
</feature>
<comment type="caution">
    <text evidence="2">The sequence shown here is derived from an EMBL/GenBank/DDBJ whole genome shotgun (WGS) entry which is preliminary data.</text>
</comment>
<dbReference type="EMBL" id="SSOP01001114">
    <property type="protein sequence ID" value="KAB5587422.1"/>
    <property type="molecule type" value="Genomic_DNA"/>
</dbReference>
<evidence type="ECO:0000256" key="1">
    <source>
        <dbReference type="SAM" id="MobiDB-lite"/>
    </source>
</evidence>
<name>A0A5N5Q662_9AGAM</name>
<gene>
    <name evidence="2" type="ORF">CTheo_9140</name>
</gene>